<dbReference type="Proteomes" id="UP000235392">
    <property type="component" value="Unassembled WGS sequence"/>
</dbReference>
<feature type="region of interest" description="Disordered" evidence="1">
    <location>
        <begin position="1"/>
        <end position="22"/>
    </location>
</feature>
<name>A0A2N5SFZ4_9BASI</name>
<organism evidence="2 3">
    <name type="scientific">Puccinia coronata f. sp. avenae</name>
    <dbReference type="NCBI Taxonomy" id="200324"/>
    <lineage>
        <taxon>Eukaryota</taxon>
        <taxon>Fungi</taxon>
        <taxon>Dikarya</taxon>
        <taxon>Basidiomycota</taxon>
        <taxon>Pucciniomycotina</taxon>
        <taxon>Pucciniomycetes</taxon>
        <taxon>Pucciniales</taxon>
        <taxon>Pucciniaceae</taxon>
        <taxon>Puccinia</taxon>
    </lineage>
</organism>
<dbReference type="EMBL" id="PGCI01000895">
    <property type="protein sequence ID" value="PLW12161.1"/>
    <property type="molecule type" value="Genomic_DNA"/>
</dbReference>
<evidence type="ECO:0000313" key="3">
    <source>
        <dbReference type="Proteomes" id="UP000235392"/>
    </source>
</evidence>
<protein>
    <submittedName>
        <fullName evidence="2">Uncharacterized protein</fullName>
    </submittedName>
</protein>
<evidence type="ECO:0000313" key="2">
    <source>
        <dbReference type="EMBL" id="PLW12161.1"/>
    </source>
</evidence>
<accession>A0A2N5SFZ4</accession>
<sequence>MHHCTRTRTLRRSDAHHQQRDLSPIVKQRKKFKKAKHSFVSTRLRDCGREIQTTSSSWDQRGVLAIVNGRVGPGWPSGNHHPRKLGVTHVQHTILATGDESGARIPADQTPGRYPFPLAQLHHPFHFISTPPLRSSTRGGGEDLGSGLGLGVRAPVVFPLCANSVRPASPADLGCPEAGPASPPSYHEYGLGWRDPPPWPTRPLPAVLPLVGEGRVCSDSRLSKHGLRGAATKSQAREFRGNFMRVRLAIRDRGMKVARGVPEAGTGTAGIDRSNTAVRTVLEQPCSTGGRTGTTEARANWSDRFVRPVPAGPV</sequence>
<dbReference type="AlphaFoldDB" id="A0A2N5SFZ4"/>
<reference evidence="2 3" key="1">
    <citation type="submission" date="2017-11" db="EMBL/GenBank/DDBJ databases">
        <title>De novo assembly and phasing of dikaryotic genomes from two isolates of Puccinia coronata f. sp. avenae, the causal agent of oat crown rust.</title>
        <authorList>
            <person name="Miller M.E."/>
            <person name="Zhang Y."/>
            <person name="Omidvar V."/>
            <person name="Sperschneider J."/>
            <person name="Schwessinger B."/>
            <person name="Raley C."/>
            <person name="Palmer J.M."/>
            <person name="Garnica D."/>
            <person name="Upadhyaya N."/>
            <person name="Rathjen J."/>
            <person name="Taylor J.M."/>
            <person name="Park R.F."/>
            <person name="Dodds P.N."/>
            <person name="Hirsch C.D."/>
            <person name="Kianian S.F."/>
            <person name="Figueroa M."/>
        </authorList>
    </citation>
    <scope>NUCLEOTIDE SEQUENCE [LARGE SCALE GENOMIC DNA]</scope>
    <source>
        <strain evidence="2">12SD80</strain>
    </source>
</reference>
<feature type="compositionally biased region" description="Basic residues" evidence="1">
    <location>
        <begin position="1"/>
        <end position="10"/>
    </location>
</feature>
<gene>
    <name evidence="2" type="ORF">PCASD_24275</name>
</gene>
<feature type="compositionally biased region" description="Basic and acidic residues" evidence="1">
    <location>
        <begin position="11"/>
        <end position="20"/>
    </location>
</feature>
<comment type="caution">
    <text evidence="2">The sequence shown here is derived from an EMBL/GenBank/DDBJ whole genome shotgun (WGS) entry which is preliminary data.</text>
</comment>
<proteinExistence type="predicted"/>
<evidence type="ECO:0000256" key="1">
    <source>
        <dbReference type="SAM" id="MobiDB-lite"/>
    </source>
</evidence>